<dbReference type="InterPro" id="IPR010724">
    <property type="entry name" value="RepA_N"/>
</dbReference>
<evidence type="ECO:0000259" key="1">
    <source>
        <dbReference type="Pfam" id="PF06970"/>
    </source>
</evidence>
<geneLocation type="plasmid" evidence="2 3">
    <name>WDN19_con2</name>
</geneLocation>
<protein>
    <submittedName>
        <fullName evidence="2">Replication initiator protein A</fullName>
    </submittedName>
</protein>
<dbReference type="Pfam" id="PF06970">
    <property type="entry name" value="RepA_N"/>
    <property type="match status" value="1"/>
</dbReference>
<dbReference type="RefSeq" id="WP_052039303.1">
    <property type="nucleotide sequence ID" value="NZ_AP024686.1"/>
</dbReference>
<organism evidence="2 3">
    <name type="scientific">Latilactobacillus curvatus</name>
    <name type="common">Lactobacillus curvatus</name>
    <dbReference type="NCBI Taxonomy" id="28038"/>
    <lineage>
        <taxon>Bacteria</taxon>
        <taxon>Bacillati</taxon>
        <taxon>Bacillota</taxon>
        <taxon>Bacilli</taxon>
        <taxon>Lactobacillales</taxon>
        <taxon>Lactobacillaceae</taxon>
        <taxon>Latilactobacillus</taxon>
    </lineage>
</organism>
<gene>
    <name evidence="2" type="ORF">LTWDN19_20870</name>
</gene>
<feature type="domain" description="Replication initiator A N-terminal" evidence="1">
    <location>
        <begin position="17"/>
        <end position="91"/>
    </location>
</feature>
<keyword evidence="3" id="KW-1185">Reference proteome</keyword>
<proteinExistence type="predicted"/>
<evidence type="ECO:0000313" key="2">
    <source>
        <dbReference type="EMBL" id="BCX31520.1"/>
    </source>
</evidence>
<keyword evidence="2" id="KW-0614">Plasmid</keyword>
<dbReference type="EMBL" id="AP024686">
    <property type="protein sequence ID" value="BCX31520.1"/>
    <property type="molecule type" value="Genomic_DNA"/>
</dbReference>
<accession>A0ABM7QWJ7</accession>
<reference evidence="2 3" key="1">
    <citation type="submission" date="2021-05" db="EMBL/GenBank/DDBJ databases">
        <title>Complete Genome Sequence of Latilactobacillus sp. Strain WDN19, a High D-Aspartate-producing Lactic Acid Bacterium Isolated from a Japanese Pickle.</title>
        <authorList>
            <person name="Kajitani K."/>
            <person name="Takahashi S."/>
        </authorList>
    </citation>
    <scope>NUCLEOTIDE SEQUENCE [LARGE SCALE GENOMIC DNA]</scope>
    <source>
        <strain evidence="2 3">WDN19</strain>
        <plasmid evidence="2 3">WDN19_con2</plasmid>
    </source>
</reference>
<dbReference type="Proteomes" id="UP000825100">
    <property type="component" value="Plasmid WDN19_con2"/>
</dbReference>
<sequence>MDNQPNYYNIKRQYALKFFQVPKVFMTSEKYKKLSAEAKLAFAVLSDRLQLSIKNHWFDPEGNIYFIYTGEQLGVILGCSHNKVNSVKKELKEAGLLLMKRMGQGRANRMYLLEPEINDHDIYGIDQLETPENPLSEEVTNVDLPTSMNNEQAGTLDKSRFPKKGILEFPKRETSDTDINNTNNLKNIETDTLKTDTISDHEKSITKQQDAALFETYLNNEAIFTKQQLLDIKLLSGNDFMKFMQLQQTVLRAKKQALNSHKLQSSLFDLHDTDVATPIHETLMRAVQQVRLNQVTDLNSYIYSAIFAEFETIGNGRCIEANKVNGQTLFWD</sequence>
<name>A0ABM7QWJ7_LATCU</name>
<evidence type="ECO:0000313" key="3">
    <source>
        <dbReference type="Proteomes" id="UP000825100"/>
    </source>
</evidence>